<dbReference type="AlphaFoldDB" id="A0A8H3VKT2"/>
<proteinExistence type="predicted"/>
<protein>
    <submittedName>
        <fullName evidence="2">Uncharacterized protein</fullName>
    </submittedName>
</protein>
<feature type="compositionally biased region" description="Polar residues" evidence="1">
    <location>
        <begin position="1"/>
        <end position="24"/>
    </location>
</feature>
<feature type="region of interest" description="Disordered" evidence="1">
    <location>
        <begin position="1"/>
        <end position="33"/>
    </location>
</feature>
<comment type="caution">
    <text evidence="2">The sequence shown here is derived from an EMBL/GenBank/DDBJ whole genome shotgun (WGS) entry which is preliminary data.</text>
</comment>
<dbReference type="Proteomes" id="UP000490939">
    <property type="component" value="Unassembled WGS sequence"/>
</dbReference>
<evidence type="ECO:0000256" key="1">
    <source>
        <dbReference type="SAM" id="MobiDB-lite"/>
    </source>
</evidence>
<sequence length="308" mass="33807">MNFTPHQHFSYNESLPQRISQSEGLSHVNDTEPQSWLRAPQALPDNLIDPNLVASSFPPASNTYEFFSDQKEGHVAEGKIYHHGDQEQDTDYFVNDPSQQQPYQPIIGEEMDGQIYHGAPSPYYMAPTANGVERFRWNPNGSPASHQVEAFPLRGLKDIDSVGLGALFPQDDQVLQQSVDDADLGNLGHGPPGLYHTQSSPQLSFRKDEDYSFTTSYNNDGTRGMNALTNLASKRCGNTGAMFASIRSNTPKISVAMRGSTMRSLSKTSSAHSIHAVTTLRALGEKIICKDTFANVTSSVSPIGAITW</sequence>
<dbReference type="EMBL" id="WNWR01000195">
    <property type="protein sequence ID" value="KAE9989272.1"/>
    <property type="molecule type" value="Genomic_DNA"/>
</dbReference>
<organism evidence="2 3">
    <name type="scientific">Venturia inaequalis</name>
    <name type="common">Apple scab fungus</name>
    <dbReference type="NCBI Taxonomy" id="5025"/>
    <lineage>
        <taxon>Eukaryota</taxon>
        <taxon>Fungi</taxon>
        <taxon>Dikarya</taxon>
        <taxon>Ascomycota</taxon>
        <taxon>Pezizomycotina</taxon>
        <taxon>Dothideomycetes</taxon>
        <taxon>Pleosporomycetidae</taxon>
        <taxon>Venturiales</taxon>
        <taxon>Venturiaceae</taxon>
        <taxon>Venturia</taxon>
    </lineage>
</organism>
<name>A0A8H3VKT2_VENIN</name>
<gene>
    <name evidence="2" type="ORF">EG327_002890</name>
</gene>
<evidence type="ECO:0000313" key="2">
    <source>
        <dbReference type="EMBL" id="KAE9989272.1"/>
    </source>
</evidence>
<reference evidence="2 3" key="1">
    <citation type="submission" date="2019-07" db="EMBL/GenBank/DDBJ databases">
        <title>Venturia inaequalis Genome Resource.</title>
        <authorList>
            <person name="Lichtner F.J."/>
        </authorList>
    </citation>
    <scope>NUCLEOTIDE SEQUENCE [LARGE SCALE GENOMIC DNA]</scope>
    <source>
        <strain evidence="2 3">DMI_063113</strain>
    </source>
</reference>
<evidence type="ECO:0000313" key="3">
    <source>
        <dbReference type="Proteomes" id="UP000490939"/>
    </source>
</evidence>
<accession>A0A8H3VKT2</accession>
<keyword evidence="3" id="KW-1185">Reference proteome</keyword>